<organism evidence="1 2">
    <name type="scientific">Saccharothrix syringae</name>
    <name type="common">Nocardiopsis syringae</name>
    <dbReference type="NCBI Taxonomy" id="103733"/>
    <lineage>
        <taxon>Bacteria</taxon>
        <taxon>Bacillati</taxon>
        <taxon>Actinomycetota</taxon>
        <taxon>Actinomycetes</taxon>
        <taxon>Pseudonocardiales</taxon>
        <taxon>Pseudonocardiaceae</taxon>
        <taxon>Saccharothrix</taxon>
    </lineage>
</organism>
<gene>
    <name evidence="1" type="ORF">EKG83_26820</name>
</gene>
<reference evidence="2" key="1">
    <citation type="journal article" date="2021" name="Curr. Microbiol.">
        <title>Complete genome of nocamycin-producing strain Saccharothrix syringae NRRL B-16468 reveals the biosynthetic potential for secondary metabolites.</title>
        <authorList>
            <person name="Mo X."/>
            <person name="Yang S."/>
        </authorList>
    </citation>
    <scope>NUCLEOTIDE SEQUENCE [LARGE SCALE GENOMIC DNA]</scope>
    <source>
        <strain evidence="2">ATCC 51364 / DSM 43886 / JCM 6844 / KCTC 9398 / NBRC 14523 / NRRL B-16468 / INA 2240</strain>
    </source>
</reference>
<proteinExistence type="predicted"/>
<keyword evidence="2" id="KW-1185">Reference proteome</keyword>
<dbReference type="Proteomes" id="UP000325787">
    <property type="component" value="Chromosome"/>
</dbReference>
<dbReference type="KEGG" id="ssyi:EKG83_26820"/>
<dbReference type="EMBL" id="CP034550">
    <property type="protein sequence ID" value="QFZ20540.1"/>
    <property type="molecule type" value="Genomic_DNA"/>
</dbReference>
<dbReference type="RefSeq" id="WP_051767029.1">
    <property type="nucleotide sequence ID" value="NZ_CP034550.1"/>
</dbReference>
<evidence type="ECO:0000313" key="1">
    <source>
        <dbReference type="EMBL" id="QFZ20540.1"/>
    </source>
</evidence>
<name>A0A5Q0H407_SACSY</name>
<evidence type="ECO:0000313" key="2">
    <source>
        <dbReference type="Proteomes" id="UP000325787"/>
    </source>
</evidence>
<dbReference type="OrthoDB" id="3857336at2"/>
<dbReference type="AlphaFoldDB" id="A0A5Q0H407"/>
<sequence>MTTRTAPGHDSTTDLPGSEVNTATNVLFSHGFGKVFTSVGASFDSMQWAEEEIETARRRHPAHADRIHHSFLLLSANPDLTRLADSETVYRAHCRELLDRVAAGADTRPGTAAEVCCALLHTSLLTPLTSAATGLCLRMWQAAGLPEIPGFAEAGRHHEALEGSLIDEHERLARRKLTVPGRRLGAIRCSGRHNNQDVDCVYAPTGRLAIEL</sequence>
<accession>A0A5Q0H407</accession>
<protein>
    <submittedName>
        <fullName evidence="1">Uncharacterized protein</fullName>
    </submittedName>
</protein>